<dbReference type="AlphaFoldDB" id="A0A3S5FDH4"/>
<dbReference type="EMBL" id="CAAALY010038975">
    <property type="protein sequence ID" value="VEL18846.1"/>
    <property type="molecule type" value="Genomic_DNA"/>
</dbReference>
<accession>A0A3S5FDH4</accession>
<evidence type="ECO:0000256" key="1">
    <source>
        <dbReference type="SAM" id="MobiDB-lite"/>
    </source>
</evidence>
<name>A0A3S5FDH4_9PLAT</name>
<gene>
    <name evidence="2" type="ORF">PXEA_LOCUS12286</name>
</gene>
<organism evidence="2 3">
    <name type="scientific">Protopolystoma xenopodis</name>
    <dbReference type="NCBI Taxonomy" id="117903"/>
    <lineage>
        <taxon>Eukaryota</taxon>
        <taxon>Metazoa</taxon>
        <taxon>Spiralia</taxon>
        <taxon>Lophotrochozoa</taxon>
        <taxon>Platyhelminthes</taxon>
        <taxon>Monogenea</taxon>
        <taxon>Polyopisthocotylea</taxon>
        <taxon>Polystomatidea</taxon>
        <taxon>Polystomatidae</taxon>
        <taxon>Protopolystoma</taxon>
    </lineage>
</organism>
<comment type="caution">
    <text evidence="2">The sequence shown here is derived from an EMBL/GenBank/DDBJ whole genome shotgun (WGS) entry which is preliminary data.</text>
</comment>
<feature type="region of interest" description="Disordered" evidence="1">
    <location>
        <begin position="1"/>
        <end position="75"/>
    </location>
</feature>
<evidence type="ECO:0000313" key="3">
    <source>
        <dbReference type="Proteomes" id="UP000784294"/>
    </source>
</evidence>
<feature type="compositionally biased region" description="Basic and acidic residues" evidence="1">
    <location>
        <begin position="64"/>
        <end position="75"/>
    </location>
</feature>
<keyword evidence="3" id="KW-1185">Reference proteome</keyword>
<sequence length="188" mass="20320">MLWAKHGEGDGGTGMNPLFGRRNGGEQHKNAQQNISASTASAGRSQRLATRLSSSAGLGAEAYESGREAGRDELDQVSRKGWLEPRPAEWNSPPEQPNCWLLNCRLANSLIAHLSRSSTLYHTILDDKSFAMSHAAAHHQMTDAHTPATLVLTSSPHLQTETIIPALVLSAAQLNPSLQPQSQPQPFL</sequence>
<evidence type="ECO:0000313" key="2">
    <source>
        <dbReference type="EMBL" id="VEL18846.1"/>
    </source>
</evidence>
<proteinExistence type="predicted"/>
<reference evidence="2" key="1">
    <citation type="submission" date="2018-11" db="EMBL/GenBank/DDBJ databases">
        <authorList>
            <consortium name="Pathogen Informatics"/>
        </authorList>
    </citation>
    <scope>NUCLEOTIDE SEQUENCE</scope>
</reference>
<feature type="compositionally biased region" description="Polar residues" evidence="1">
    <location>
        <begin position="30"/>
        <end position="56"/>
    </location>
</feature>
<dbReference type="Proteomes" id="UP000784294">
    <property type="component" value="Unassembled WGS sequence"/>
</dbReference>
<protein>
    <submittedName>
        <fullName evidence="2">Uncharacterized protein</fullName>
    </submittedName>
</protein>